<feature type="transmembrane region" description="Helical" evidence="2">
    <location>
        <begin position="284"/>
        <end position="307"/>
    </location>
</feature>
<feature type="transmembrane region" description="Helical" evidence="2">
    <location>
        <begin position="209"/>
        <end position="229"/>
    </location>
</feature>
<evidence type="ECO:0000256" key="2">
    <source>
        <dbReference type="SAM" id="Phobius"/>
    </source>
</evidence>
<sequence length="490" mass="53317">MLEGWIDVHEASILGMFCCALFSGIVSEPGTTRHEEIRVSGKDSVVGTAPTMRTVVALGWPLAMNALLLQATLIIDTILVTPLGEASLAAMGLAASLAGLLVGILFAFSNGTQLIVAQAVGAQQFKAISSGFWSGLLINLSLAVVGVCLILTGGPALLNKLAEVPSIGVEAFEYLQVFCGVILGLAIVQNITVFFNARGKSRIPFYSNLLELPVNAGLSLVLIHGLLGFPAMGLAGAAIGSLVAVCIRALFLAFHLWRVPQAETAIPTRSCRDMLGNIKRHLSLAWPIAGSFISMTFAMSICMMLYSRLGINQFAALTLVFPWIRIGGLIVTSWAQAMGIFVGQMLGRNDTQALDSFVSQAWRFAFYLSLLVASLYLLMIFSFQWLYPDLQPETRRYLLQFLPVLLVLPLIRSSNTICGNLMRAGGDAAYSMNIHLSAQWLVTVPLTAVLVLYFSVPVFWIFSVVLLEETIKAWPFHRRIFSGRWKRQLA</sequence>
<organism evidence="3 4">
    <name type="scientific">Granulosicoccus antarcticus IMCC3135</name>
    <dbReference type="NCBI Taxonomy" id="1192854"/>
    <lineage>
        <taxon>Bacteria</taxon>
        <taxon>Pseudomonadati</taxon>
        <taxon>Pseudomonadota</taxon>
        <taxon>Gammaproteobacteria</taxon>
        <taxon>Chromatiales</taxon>
        <taxon>Granulosicoccaceae</taxon>
        <taxon>Granulosicoccus</taxon>
    </lineage>
</organism>
<dbReference type="Proteomes" id="UP000250079">
    <property type="component" value="Chromosome"/>
</dbReference>
<dbReference type="KEGG" id="gai:IMCC3135_01295"/>
<feature type="transmembrane region" description="Helical" evidence="2">
    <location>
        <begin position="174"/>
        <end position="197"/>
    </location>
</feature>
<keyword evidence="2" id="KW-0812">Transmembrane</keyword>
<keyword evidence="2" id="KW-1133">Transmembrane helix</keyword>
<dbReference type="InterPro" id="IPR050222">
    <property type="entry name" value="MATE_MdtK"/>
</dbReference>
<feature type="transmembrane region" description="Helical" evidence="2">
    <location>
        <begin position="62"/>
        <end position="80"/>
    </location>
</feature>
<gene>
    <name evidence="3" type="primary">mdtK_1</name>
    <name evidence="3" type="ORF">IMCC3135_01295</name>
</gene>
<dbReference type="PANTHER" id="PTHR43298:SF2">
    <property type="entry name" value="FMN_FAD EXPORTER YEEO-RELATED"/>
    <property type="match status" value="1"/>
</dbReference>
<keyword evidence="2" id="KW-0472">Membrane</keyword>
<reference evidence="3 4" key="1">
    <citation type="submission" date="2016-12" db="EMBL/GenBank/DDBJ databases">
        <authorList>
            <person name="Song W.-J."/>
            <person name="Kurnit D.M."/>
        </authorList>
    </citation>
    <scope>NUCLEOTIDE SEQUENCE [LARGE SCALE GENOMIC DNA]</scope>
    <source>
        <strain evidence="3 4">IMCC3135</strain>
    </source>
</reference>
<dbReference type="GO" id="GO:0015297">
    <property type="term" value="F:antiporter activity"/>
    <property type="evidence" value="ECO:0007669"/>
    <property type="project" value="InterPro"/>
</dbReference>
<feature type="transmembrane region" description="Helical" evidence="2">
    <location>
        <begin position="364"/>
        <end position="385"/>
    </location>
</feature>
<evidence type="ECO:0000313" key="3">
    <source>
        <dbReference type="EMBL" id="ASJ70378.1"/>
    </source>
</evidence>
<name>A0A2Z2NKG7_9GAMM</name>
<dbReference type="EMBL" id="CP018632">
    <property type="protein sequence ID" value="ASJ70378.1"/>
    <property type="molecule type" value="Genomic_DNA"/>
</dbReference>
<keyword evidence="1" id="KW-0813">Transport</keyword>
<proteinExistence type="predicted"/>
<accession>A0A2Z2NKG7</accession>
<dbReference type="GO" id="GO:0005886">
    <property type="term" value="C:plasma membrane"/>
    <property type="evidence" value="ECO:0007669"/>
    <property type="project" value="TreeGrafter"/>
</dbReference>
<keyword evidence="4" id="KW-1185">Reference proteome</keyword>
<dbReference type="InterPro" id="IPR002528">
    <property type="entry name" value="MATE_fam"/>
</dbReference>
<dbReference type="Pfam" id="PF01554">
    <property type="entry name" value="MatE"/>
    <property type="match status" value="2"/>
</dbReference>
<dbReference type="AlphaFoldDB" id="A0A2Z2NKG7"/>
<feature type="transmembrane region" description="Helical" evidence="2">
    <location>
        <begin position="235"/>
        <end position="257"/>
    </location>
</feature>
<feature type="transmembrane region" description="Helical" evidence="2">
    <location>
        <begin position="319"/>
        <end position="343"/>
    </location>
</feature>
<dbReference type="GO" id="GO:0042910">
    <property type="term" value="F:xenobiotic transmembrane transporter activity"/>
    <property type="evidence" value="ECO:0007669"/>
    <property type="project" value="InterPro"/>
</dbReference>
<feature type="transmembrane region" description="Helical" evidence="2">
    <location>
        <begin position="440"/>
        <end position="462"/>
    </location>
</feature>
<feature type="transmembrane region" description="Helical" evidence="2">
    <location>
        <begin position="86"/>
        <end position="109"/>
    </location>
</feature>
<protein>
    <submittedName>
        <fullName evidence="3">Multidrug resistance protein MdtK</fullName>
    </submittedName>
</protein>
<dbReference type="PANTHER" id="PTHR43298">
    <property type="entry name" value="MULTIDRUG RESISTANCE PROTEIN NORM-RELATED"/>
    <property type="match status" value="1"/>
</dbReference>
<evidence type="ECO:0000313" key="4">
    <source>
        <dbReference type="Proteomes" id="UP000250079"/>
    </source>
</evidence>
<feature type="transmembrane region" description="Helical" evidence="2">
    <location>
        <begin position="130"/>
        <end position="154"/>
    </location>
</feature>
<evidence type="ECO:0000256" key="1">
    <source>
        <dbReference type="ARBA" id="ARBA00022448"/>
    </source>
</evidence>